<dbReference type="InterPro" id="IPR051531">
    <property type="entry name" value="N-acetyltransferase"/>
</dbReference>
<accession>A0A0E9MQC0</accession>
<dbReference type="PANTHER" id="PTHR43792">
    <property type="entry name" value="GNAT FAMILY, PUTATIVE (AFU_ORTHOLOGUE AFUA_3G00765)-RELATED-RELATED"/>
    <property type="match status" value="1"/>
</dbReference>
<dbReference type="InterPro" id="IPR016181">
    <property type="entry name" value="Acyl_CoA_acyltransferase"/>
</dbReference>
<dbReference type="AlphaFoldDB" id="A0A0E9MQC0"/>
<reference evidence="2 3" key="1">
    <citation type="submission" date="2015-04" db="EMBL/GenBank/DDBJ databases">
        <title>Whole genome shotgun sequence of Sphingomonas changbaiensis NBRC 104936.</title>
        <authorList>
            <person name="Katano-Makiyama Y."/>
            <person name="Hosoyama A."/>
            <person name="Hashimoto M."/>
            <person name="Noguchi M."/>
            <person name="Tsuchikane K."/>
            <person name="Ohji S."/>
            <person name="Yamazoe A."/>
            <person name="Ichikawa N."/>
            <person name="Kimura A."/>
            <person name="Fujita N."/>
        </authorList>
    </citation>
    <scope>NUCLEOTIDE SEQUENCE [LARGE SCALE GENOMIC DNA]</scope>
    <source>
        <strain evidence="2 3">NBRC 104936</strain>
    </source>
</reference>
<dbReference type="GO" id="GO:0016747">
    <property type="term" value="F:acyltransferase activity, transferring groups other than amino-acyl groups"/>
    <property type="evidence" value="ECO:0007669"/>
    <property type="project" value="InterPro"/>
</dbReference>
<keyword evidence="2" id="KW-0808">Transferase</keyword>
<evidence type="ECO:0000313" key="3">
    <source>
        <dbReference type="Proteomes" id="UP000033202"/>
    </source>
</evidence>
<dbReference type="Gene3D" id="3.40.630.30">
    <property type="match status" value="1"/>
</dbReference>
<dbReference type="SUPFAM" id="SSF55729">
    <property type="entry name" value="Acyl-CoA N-acyltransferases (Nat)"/>
    <property type="match status" value="1"/>
</dbReference>
<dbReference type="PANTHER" id="PTHR43792:SF1">
    <property type="entry name" value="N-ACETYLTRANSFERASE DOMAIN-CONTAINING PROTEIN"/>
    <property type="match status" value="1"/>
</dbReference>
<gene>
    <name evidence="2" type="ORF">SCH01S_35_00660</name>
</gene>
<comment type="caution">
    <text evidence="2">The sequence shown here is derived from an EMBL/GenBank/DDBJ whole genome shotgun (WGS) entry which is preliminary data.</text>
</comment>
<keyword evidence="3" id="KW-1185">Reference proteome</keyword>
<evidence type="ECO:0000259" key="1">
    <source>
        <dbReference type="Pfam" id="PF13302"/>
    </source>
</evidence>
<dbReference type="InterPro" id="IPR000182">
    <property type="entry name" value="GNAT_dom"/>
</dbReference>
<protein>
    <submittedName>
        <fullName evidence="2">Putative acetyltransferase</fullName>
    </submittedName>
</protein>
<dbReference type="Pfam" id="PF13302">
    <property type="entry name" value="Acetyltransf_3"/>
    <property type="match status" value="1"/>
</dbReference>
<dbReference type="EMBL" id="BBWU01000035">
    <property type="protein sequence ID" value="GAO39631.1"/>
    <property type="molecule type" value="Genomic_DNA"/>
</dbReference>
<name>A0A0E9MQC0_9SPHN</name>
<evidence type="ECO:0000313" key="2">
    <source>
        <dbReference type="EMBL" id="GAO39631.1"/>
    </source>
</evidence>
<dbReference type="Proteomes" id="UP000033202">
    <property type="component" value="Unassembled WGS sequence"/>
</dbReference>
<proteinExistence type="predicted"/>
<dbReference type="STRING" id="1219043.SCH01S_35_00660"/>
<organism evidence="2 3">
    <name type="scientific">Sphingomonas changbaiensis NBRC 104936</name>
    <dbReference type="NCBI Taxonomy" id="1219043"/>
    <lineage>
        <taxon>Bacteria</taxon>
        <taxon>Pseudomonadati</taxon>
        <taxon>Pseudomonadota</taxon>
        <taxon>Alphaproteobacteria</taxon>
        <taxon>Sphingomonadales</taxon>
        <taxon>Sphingomonadaceae</taxon>
        <taxon>Sphingomonas</taxon>
    </lineage>
</organism>
<sequence>MRSAWGQGYATEGAARAIDWAFHTLGWTEVIHCIDPANTGSIRVAERLGSVLRGPGKLPPPFESAPIHIWGQSCEHWRA</sequence>
<feature type="domain" description="N-acetyltransferase" evidence="1">
    <location>
        <begin position="2"/>
        <end position="49"/>
    </location>
</feature>